<dbReference type="InterPro" id="IPR017907">
    <property type="entry name" value="Znf_RING_CS"/>
</dbReference>
<dbReference type="PROSITE" id="PS00518">
    <property type="entry name" value="ZF_RING_1"/>
    <property type="match status" value="1"/>
</dbReference>
<comment type="subcellular location">
    <subcellularLocation>
        <location evidence="1">Cytoplasm</location>
    </subcellularLocation>
</comment>
<dbReference type="InterPro" id="IPR018957">
    <property type="entry name" value="Znf_C3HC4_RING-type"/>
</dbReference>
<evidence type="ECO:0000313" key="15">
    <source>
        <dbReference type="Proteomes" id="UP000515152"/>
    </source>
</evidence>
<dbReference type="SMART" id="SM00589">
    <property type="entry name" value="PRY"/>
    <property type="match status" value="1"/>
</dbReference>
<dbReference type="PRINTS" id="PR01407">
    <property type="entry name" value="BUTYPHLNCDUF"/>
</dbReference>
<dbReference type="PANTHER" id="PTHR24106">
    <property type="entry name" value="NACHT, LRR AND CARD DOMAINS-CONTAINING"/>
    <property type="match status" value="1"/>
</dbReference>
<dbReference type="InterPro" id="IPR003879">
    <property type="entry name" value="Butyrophylin_SPRY"/>
</dbReference>
<keyword evidence="9" id="KW-0067">ATP-binding</keyword>
<dbReference type="Pfam" id="PF14484">
    <property type="entry name" value="FISNA"/>
    <property type="match status" value="1"/>
</dbReference>
<evidence type="ECO:0000259" key="14">
    <source>
        <dbReference type="PROSITE" id="PS50837"/>
    </source>
</evidence>
<dbReference type="SMART" id="SM00449">
    <property type="entry name" value="SPRY"/>
    <property type="match status" value="1"/>
</dbReference>
<dbReference type="GO" id="GO:0008270">
    <property type="term" value="F:zinc ion binding"/>
    <property type="evidence" value="ECO:0007669"/>
    <property type="project" value="UniProtKB-KW"/>
</dbReference>
<dbReference type="OrthoDB" id="120976at2759"/>
<dbReference type="InterPro" id="IPR013320">
    <property type="entry name" value="ConA-like_dom_sf"/>
</dbReference>
<dbReference type="Gene3D" id="2.60.120.920">
    <property type="match status" value="1"/>
</dbReference>
<keyword evidence="15" id="KW-1185">Reference proteome</keyword>
<evidence type="ECO:0000256" key="7">
    <source>
        <dbReference type="ARBA" id="ARBA00022771"/>
    </source>
</evidence>
<dbReference type="SUPFAM" id="SSF49899">
    <property type="entry name" value="Concanavalin A-like lectins/glucanases"/>
    <property type="match status" value="1"/>
</dbReference>
<feature type="compositionally biased region" description="Polar residues" evidence="11">
    <location>
        <begin position="9"/>
        <end position="20"/>
    </location>
</feature>
<dbReference type="FunFam" id="2.60.120.920:FF:000037">
    <property type="entry name" value="Si:dkey-191j3.2"/>
    <property type="match status" value="1"/>
</dbReference>
<evidence type="ECO:0000256" key="8">
    <source>
        <dbReference type="ARBA" id="ARBA00022833"/>
    </source>
</evidence>
<dbReference type="InterPro" id="IPR007111">
    <property type="entry name" value="NACHT_NTPase"/>
</dbReference>
<dbReference type="InterPro" id="IPR001870">
    <property type="entry name" value="B30.2/SPRY"/>
</dbReference>
<dbReference type="CDD" id="cd16040">
    <property type="entry name" value="SPRY_PRY_SNTX"/>
    <property type="match status" value="1"/>
</dbReference>
<dbReference type="KEGG" id="char:105889221"/>
<name>A0A6P8F1M9_CLUHA</name>
<dbReference type="SUPFAM" id="SSF57850">
    <property type="entry name" value="RING/U-box"/>
    <property type="match status" value="1"/>
</dbReference>
<dbReference type="Pfam" id="PF17779">
    <property type="entry name" value="WHD_NOD2"/>
    <property type="match status" value="1"/>
</dbReference>
<evidence type="ECO:0000256" key="10">
    <source>
        <dbReference type="PROSITE-ProRule" id="PRU00175"/>
    </source>
</evidence>
<feature type="domain" description="RING-type" evidence="12">
    <location>
        <begin position="184"/>
        <end position="226"/>
    </location>
</feature>
<accession>A0A6P8F1M9</accession>
<dbReference type="SMART" id="SM01288">
    <property type="entry name" value="FISNA"/>
    <property type="match status" value="1"/>
</dbReference>
<evidence type="ECO:0000256" key="1">
    <source>
        <dbReference type="ARBA" id="ARBA00004496"/>
    </source>
</evidence>
<keyword evidence="5" id="KW-0677">Repeat</keyword>
<evidence type="ECO:0000256" key="11">
    <source>
        <dbReference type="SAM" id="MobiDB-lite"/>
    </source>
</evidence>
<evidence type="ECO:0000259" key="13">
    <source>
        <dbReference type="PROSITE" id="PS50188"/>
    </source>
</evidence>
<dbReference type="InterPro" id="IPR027417">
    <property type="entry name" value="P-loop_NTPase"/>
</dbReference>
<dbReference type="Gene3D" id="3.30.40.10">
    <property type="entry name" value="Zinc/RING finger domain, C3HC4 (zinc finger)"/>
    <property type="match status" value="1"/>
</dbReference>
<dbReference type="Pfam" id="PF00097">
    <property type="entry name" value="zf-C3HC4"/>
    <property type="match status" value="1"/>
</dbReference>
<dbReference type="Pfam" id="PF05729">
    <property type="entry name" value="NACHT"/>
    <property type="match status" value="1"/>
</dbReference>
<evidence type="ECO:0000256" key="9">
    <source>
        <dbReference type="ARBA" id="ARBA00022840"/>
    </source>
</evidence>
<dbReference type="InterPro" id="IPR006574">
    <property type="entry name" value="PRY"/>
</dbReference>
<dbReference type="GeneID" id="105889221"/>
<dbReference type="PROSITE" id="PS51450">
    <property type="entry name" value="LRR"/>
    <property type="match status" value="1"/>
</dbReference>
<dbReference type="InterPro" id="IPR029495">
    <property type="entry name" value="NACHT-assoc"/>
</dbReference>
<dbReference type="SMART" id="SM00368">
    <property type="entry name" value="LRR_RI"/>
    <property type="match status" value="7"/>
</dbReference>
<dbReference type="SMART" id="SM00184">
    <property type="entry name" value="RING"/>
    <property type="match status" value="1"/>
</dbReference>
<evidence type="ECO:0000259" key="12">
    <source>
        <dbReference type="PROSITE" id="PS50089"/>
    </source>
</evidence>
<dbReference type="Pfam" id="PF00622">
    <property type="entry name" value="SPRY"/>
    <property type="match status" value="1"/>
</dbReference>
<keyword evidence="4" id="KW-0479">Metal-binding</keyword>
<dbReference type="Pfam" id="PF13516">
    <property type="entry name" value="LRR_6"/>
    <property type="match status" value="4"/>
</dbReference>
<evidence type="ECO:0000256" key="5">
    <source>
        <dbReference type="ARBA" id="ARBA00022737"/>
    </source>
</evidence>
<keyword evidence="3" id="KW-0433">Leucine-rich repeat</keyword>
<dbReference type="InterPro" id="IPR032675">
    <property type="entry name" value="LRR_dom_sf"/>
</dbReference>
<feature type="compositionally biased region" description="Polar residues" evidence="11">
    <location>
        <begin position="84"/>
        <end position="93"/>
    </location>
</feature>
<dbReference type="RefSeq" id="XP_031418126.1">
    <property type="nucleotide sequence ID" value="XM_031562266.2"/>
</dbReference>
<evidence type="ECO:0000256" key="2">
    <source>
        <dbReference type="ARBA" id="ARBA00022490"/>
    </source>
</evidence>
<dbReference type="InterPro" id="IPR043136">
    <property type="entry name" value="B30.2/SPRY_sf"/>
</dbReference>
<dbReference type="GO" id="GO:0005737">
    <property type="term" value="C:cytoplasm"/>
    <property type="evidence" value="ECO:0007669"/>
    <property type="project" value="UniProtKB-SubCell"/>
</dbReference>
<dbReference type="InterPro" id="IPR003877">
    <property type="entry name" value="SPRY_dom"/>
</dbReference>
<organism evidence="15 16">
    <name type="scientific">Clupea harengus</name>
    <name type="common">Atlantic herring</name>
    <dbReference type="NCBI Taxonomy" id="7950"/>
    <lineage>
        <taxon>Eukaryota</taxon>
        <taxon>Metazoa</taxon>
        <taxon>Chordata</taxon>
        <taxon>Craniata</taxon>
        <taxon>Vertebrata</taxon>
        <taxon>Euteleostomi</taxon>
        <taxon>Actinopterygii</taxon>
        <taxon>Neopterygii</taxon>
        <taxon>Teleostei</taxon>
        <taxon>Clupei</taxon>
        <taxon>Clupeiformes</taxon>
        <taxon>Clupeoidei</taxon>
        <taxon>Clupeidae</taxon>
        <taxon>Clupea</taxon>
    </lineage>
</organism>
<dbReference type="CDD" id="cd00116">
    <property type="entry name" value="LRR_RI"/>
    <property type="match status" value="1"/>
</dbReference>
<reference evidence="16" key="1">
    <citation type="submission" date="2025-08" db="UniProtKB">
        <authorList>
            <consortium name="RefSeq"/>
        </authorList>
    </citation>
    <scope>IDENTIFICATION</scope>
</reference>
<protein>
    <submittedName>
        <fullName evidence="16">NACHT, LRR and PYD domains-containing protein 3-like</fullName>
    </submittedName>
</protein>
<feature type="domain" description="NACHT" evidence="14">
    <location>
        <begin position="358"/>
        <end position="492"/>
    </location>
</feature>
<dbReference type="InterPro" id="IPR041075">
    <property type="entry name" value="NOD1/2_WH"/>
</dbReference>
<gene>
    <name evidence="16" type="primary">LOC105889221</name>
</gene>
<proteinExistence type="predicted"/>
<dbReference type="Gene3D" id="3.40.50.300">
    <property type="entry name" value="P-loop containing nucleotide triphosphate hydrolases"/>
    <property type="match status" value="1"/>
</dbReference>
<feature type="region of interest" description="Disordered" evidence="11">
    <location>
        <begin position="1"/>
        <end position="170"/>
    </location>
</feature>
<dbReference type="FunFam" id="3.40.50.300:FF:000210">
    <property type="entry name" value="Si:dkey-16p6.1"/>
    <property type="match status" value="1"/>
</dbReference>
<evidence type="ECO:0000256" key="6">
    <source>
        <dbReference type="ARBA" id="ARBA00022741"/>
    </source>
</evidence>
<dbReference type="InterPro" id="IPR013083">
    <property type="entry name" value="Znf_RING/FYVE/PHD"/>
</dbReference>
<evidence type="ECO:0000313" key="16">
    <source>
        <dbReference type="RefSeq" id="XP_031418126.1"/>
    </source>
</evidence>
<dbReference type="InterPro" id="IPR001611">
    <property type="entry name" value="Leu-rich_rpt"/>
</dbReference>
<dbReference type="PROSITE" id="PS50089">
    <property type="entry name" value="ZF_RING_2"/>
    <property type="match status" value="1"/>
</dbReference>
<dbReference type="Proteomes" id="UP000515152">
    <property type="component" value="Chromosome 24"/>
</dbReference>
<dbReference type="InterPro" id="IPR001841">
    <property type="entry name" value="Znf_RING"/>
</dbReference>
<keyword evidence="8" id="KW-0862">Zinc</keyword>
<dbReference type="Gene3D" id="3.80.10.10">
    <property type="entry name" value="Ribonuclease Inhibitor"/>
    <property type="match status" value="2"/>
</dbReference>
<feature type="domain" description="B30.2/SPRY" evidence="13">
    <location>
        <begin position="1107"/>
        <end position="1301"/>
    </location>
</feature>
<keyword evidence="2" id="KW-0963">Cytoplasm</keyword>
<dbReference type="PROSITE" id="PS50837">
    <property type="entry name" value="NACHT"/>
    <property type="match status" value="1"/>
</dbReference>
<dbReference type="Pfam" id="PF13765">
    <property type="entry name" value="PRY"/>
    <property type="match status" value="1"/>
</dbReference>
<sequence>MRSMFEPPTFSSGAAQSKPQSKAHRPPSPVPSCVSMKSDGSMFEPPNFSSPPAQSTPHVSCATGCWKPPKQNVLNMRSMFEPPTFSSGAAQSKPQRHTHRPPSPVPSRVSMKSDQSKPVPLNFSSEPVSSGPKRQTHRPPSPVPSCVSMNSDQSRDDSPNFSSEPVPSGLNELRADLTQDQSRCGVCERVLRDRVITTCGHSFCRQCISSYWEQPGLPGDQACPQCGKTCRTQPPLQPLQAEHTDMVETSRQLHTEHTPDRRNKLADEVLRRVIEKHKASLKRRFENISEGIIKPGAETPLNKIYTELYITEGESEGVNKEHEVWQVESASRAQTTEDTPINCNDIFKPLPGQEKNIRTVMTKGVAGIGKTVSVQKFILDWIDGVANQNVDFIFPLPFRELNLVRSDQYSLHKLLLDFHPELKELKDGEEYNNCQVVFIFDGLDESRLPLNYQQNMISDLKQTSSVDVLMTSLIQGTLLPSAHIWITSRPAAASQIPVQCIDQVTEVRGFNDPQKEEYFRKRISEESEASRIISHIKASRSLHIMCHIPVFCWIAATVLQQMLDKTKDIPKTLTEMFIRFLLIQTRRKDQKYQSGTETDEEKLLKSQNEILLKLGELAFNNLENGNLMFYEGDLKECGIDVSEASVYSGMCTEIFKEESVFHQRKVYCFVHLSIQEFLAAVFMFHSYVTKNFKALKSLLSEGHEPSPSVLSSLQSVLGLQSQDHLHVLLKSAVDEALKSRNGHLDLFLRFLMGISLERNQRLLKGLLNHEHSSSKSIKEICQYIKKLNREDLSPERCINLFHCLFEMNDHSMHDEIKKYVESPKNLKQKLSPAHCSALAHMLLMSEEVLDEFDLKKYNTSDEGRMRLLPAVRCYRRARLAECKLTDKSSGIVATVLQSPNTLTELDLCNNDLGDSGIQLLSNGLSSPHCKLQALRLAECKLTDKSCGIVATVLLSPNSLRELDLSNNDLGDSGIQLLSNGLSSPHCKLQTLRLAECTLTDKSCGIVATVLQSPNSLTELDLCNNDLGYSGIQLLSNGLSSPYCKLQTLRRSDCLISEKGCICLASAVSSNPSHLKELDLSYNHPGESGLKLLSVRLEDPDCKLEKLKTDHASVSRARPRLLRYACELTLDPNTAGRLLSLSEGNRKVTHVRKEQPYPDHPERFDRSSKVLCRVGLSGRCYWEAEWSGGAAHIAVVYKSIQRKGKSDDILLGRNDKSWSLYCSPDSCSAWHNNKHTDIPAPSSRSRRVGVYLDWPSGTLSFYSVSSDTLTHLHTFHSTFTEPLYPGFGVWGSGSSVCLCQIT</sequence>
<evidence type="ECO:0000256" key="4">
    <source>
        <dbReference type="ARBA" id="ARBA00022723"/>
    </source>
</evidence>
<dbReference type="InterPro" id="IPR051261">
    <property type="entry name" value="NLR"/>
</dbReference>
<dbReference type="GO" id="GO:0005524">
    <property type="term" value="F:ATP binding"/>
    <property type="evidence" value="ECO:0007669"/>
    <property type="project" value="UniProtKB-KW"/>
</dbReference>
<dbReference type="InterPro" id="IPR041267">
    <property type="entry name" value="NLRP_HD2"/>
</dbReference>
<dbReference type="PROSITE" id="PS50188">
    <property type="entry name" value="B302_SPRY"/>
    <property type="match status" value="1"/>
</dbReference>
<dbReference type="Pfam" id="PF17776">
    <property type="entry name" value="NLRC4_HD2"/>
    <property type="match status" value="1"/>
</dbReference>
<dbReference type="SUPFAM" id="SSF52047">
    <property type="entry name" value="RNI-like"/>
    <property type="match status" value="1"/>
</dbReference>
<evidence type="ECO:0000256" key="3">
    <source>
        <dbReference type="ARBA" id="ARBA00022614"/>
    </source>
</evidence>
<keyword evidence="6" id="KW-0547">Nucleotide-binding</keyword>
<keyword evidence="7 10" id="KW-0863">Zinc-finger</keyword>